<accession>A0A3B0SVH1</accession>
<gene>
    <name evidence="1" type="ORF">MNBD_ALPHA08-1325</name>
</gene>
<evidence type="ECO:0000313" key="1">
    <source>
        <dbReference type="EMBL" id="VAV98785.1"/>
    </source>
</evidence>
<dbReference type="EMBL" id="UOEC01000156">
    <property type="protein sequence ID" value="VAV98785.1"/>
    <property type="molecule type" value="Genomic_DNA"/>
</dbReference>
<proteinExistence type="predicted"/>
<protein>
    <submittedName>
        <fullName evidence="1">Uncharacterized protein</fullName>
    </submittedName>
</protein>
<name>A0A3B0SVH1_9ZZZZ</name>
<sequence length="135" mass="15425">MKSWKEKLEDSKPHQVKTLNKSMVGMKAGQVMLIASPVIVDEFIRNIPEGTAVGVKEMRTALAHQYDAEVTCPITTGIFLRIVAEAAYEAYENDEPIDKITPFWRVFDAKTTTLKKLSFDHEFLWNQRNREGLPI</sequence>
<organism evidence="1">
    <name type="scientific">hydrothermal vent metagenome</name>
    <dbReference type="NCBI Taxonomy" id="652676"/>
    <lineage>
        <taxon>unclassified sequences</taxon>
        <taxon>metagenomes</taxon>
        <taxon>ecological metagenomes</taxon>
    </lineage>
</organism>
<reference evidence="1" key="1">
    <citation type="submission" date="2018-06" db="EMBL/GenBank/DDBJ databases">
        <authorList>
            <person name="Zhirakovskaya E."/>
        </authorList>
    </citation>
    <scope>NUCLEOTIDE SEQUENCE</scope>
</reference>
<dbReference type="AlphaFoldDB" id="A0A3B0SVH1"/>